<name>A0A0M9AAU3_9HYME</name>
<dbReference type="EMBL" id="KQ435698">
    <property type="protein sequence ID" value="KOX80737.1"/>
    <property type="molecule type" value="Genomic_DNA"/>
</dbReference>
<sequence>MGQTVGRMPHSWIDLLEEKDRVLYWSSEVLSRVAENVYQEESFLIDHGNESIDKKIDSWMESNQARVDRIFSKHADLPLAYKIEVLNELEQIKEELTMKMRSDYYHGYKDILKFTRKVDSLGERQRRIHAKIQNLENICDGNVKEFRRKFGPLRVKTFKNLRIGEKMIFQDKKLKLQFAKRVYDIDHKNVEECAKCIDKLIKIIEKAALKQ</sequence>
<accession>A0A0M9AAU3</accession>
<organism evidence="1 2">
    <name type="scientific">Melipona quadrifasciata</name>
    <dbReference type="NCBI Taxonomy" id="166423"/>
    <lineage>
        <taxon>Eukaryota</taxon>
        <taxon>Metazoa</taxon>
        <taxon>Ecdysozoa</taxon>
        <taxon>Arthropoda</taxon>
        <taxon>Hexapoda</taxon>
        <taxon>Insecta</taxon>
        <taxon>Pterygota</taxon>
        <taxon>Neoptera</taxon>
        <taxon>Endopterygota</taxon>
        <taxon>Hymenoptera</taxon>
        <taxon>Apocrita</taxon>
        <taxon>Aculeata</taxon>
        <taxon>Apoidea</taxon>
        <taxon>Anthophila</taxon>
        <taxon>Apidae</taxon>
        <taxon>Melipona</taxon>
    </lineage>
</organism>
<dbReference type="Proteomes" id="UP000053105">
    <property type="component" value="Unassembled WGS sequence"/>
</dbReference>
<protein>
    <submittedName>
        <fullName evidence="1">Uncharacterized protein</fullName>
    </submittedName>
</protein>
<evidence type="ECO:0000313" key="1">
    <source>
        <dbReference type="EMBL" id="KOX80737.1"/>
    </source>
</evidence>
<gene>
    <name evidence="1" type="ORF">WN51_02025</name>
</gene>
<dbReference type="OrthoDB" id="7677129at2759"/>
<keyword evidence="2" id="KW-1185">Reference proteome</keyword>
<reference evidence="1 2" key="1">
    <citation type="submission" date="2015-07" db="EMBL/GenBank/DDBJ databases">
        <title>The genome of Melipona quadrifasciata.</title>
        <authorList>
            <person name="Pan H."/>
            <person name="Kapheim K."/>
        </authorList>
    </citation>
    <scope>NUCLEOTIDE SEQUENCE [LARGE SCALE GENOMIC DNA]</scope>
    <source>
        <strain evidence="1">0111107301</strain>
        <tissue evidence="1">Whole body</tissue>
    </source>
</reference>
<evidence type="ECO:0000313" key="2">
    <source>
        <dbReference type="Proteomes" id="UP000053105"/>
    </source>
</evidence>
<proteinExistence type="predicted"/>
<dbReference type="AlphaFoldDB" id="A0A0M9AAU3"/>